<evidence type="ECO:0000256" key="7">
    <source>
        <dbReference type="ARBA" id="ARBA00023033"/>
    </source>
</evidence>
<sequence>MRWSLDTMLAENLKVDGGGLNIPDTREAMVRSSEDAIRRSFGGCGEECTLVDHHKFATDAVHPIEEAAFRSHLYRMYREKRAELEGGSTNSQRGNPENLLEAMVKSQLDAEAEAKLAGGDSKVAGLTESEIIGNMWTLIFAGHDTSANTLTFALAYLALYPEWQEELYAEVAACGDPNFGDMPKLPLCTAVCLEALRLRDKVLVTMKEATVDAIIPYTTWNSDGNVTQRTHLVKQGSIIAIEQTATQLNPHAWGQDNLNVNPHRHLHTTPPFVGFATGQRQCIGKRFAETEMTSFISGLCSKYIIKPVKIHPEESWLELKERLIHSAVEEITLRPGQFSLRLEER</sequence>
<evidence type="ECO:0000256" key="1">
    <source>
        <dbReference type="ARBA" id="ARBA00001971"/>
    </source>
</evidence>
<dbReference type="AlphaFoldDB" id="A0AAX4K6P9"/>
<dbReference type="PRINTS" id="PR00385">
    <property type="entry name" value="P450"/>
</dbReference>
<evidence type="ECO:0000256" key="8">
    <source>
        <dbReference type="PIRSR" id="PIRSR602401-1"/>
    </source>
</evidence>
<dbReference type="InterPro" id="IPR001128">
    <property type="entry name" value="Cyt_P450"/>
</dbReference>
<evidence type="ECO:0000256" key="5">
    <source>
        <dbReference type="ARBA" id="ARBA00023002"/>
    </source>
</evidence>
<dbReference type="EMBL" id="CP144108">
    <property type="protein sequence ID" value="WWC92814.1"/>
    <property type="molecule type" value="Genomic_DNA"/>
</dbReference>
<dbReference type="GO" id="GO:0016705">
    <property type="term" value="F:oxidoreductase activity, acting on paired donors, with incorporation or reduction of molecular oxygen"/>
    <property type="evidence" value="ECO:0007669"/>
    <property type="project" value="InterPro"/>
</dbReference>
<comment type="similarity">
    <text evidence="3">Belongs to the cytochrome P450 family.</text>
</comment>
<dbReference type="SUPFAM" id="SSF48264">
    <property type="entry name" value="Cytochrome P450"/>
    <property type="match status" value="1"/>
</dbReference>
<gene>
    <name evidence="9" type="ORF">L201_007773</name>
</gene>
<dbReference type="GO" id="GO:0005506">
    <property type="term" value="F:iron ion binding"/>
    <property type="evidence" value="ECO:0007669"/>
    <property type="project" value="InterPro"/>
</dbReference>
<keyword evidence="8" id="KW-0479">Metal-binding</keyword>
<dbReference type="InterPro" id="IPR002401">
    <property type="entry name" value="Cyt_P450_E_grp-I"/>
</dbReference>
<evidence type="ECO:0008006" key="11">
    <source>
        <dbReference type="Google" id="ProtNLM"/>
    </source>
</evidence>
<accession>A0AAX4K6P9</accession>
<proteinExistence type="inferred from homology"/>
<reference evidence="9 10" key="1">
    <citation type="submission" date="2024-01" db="EMBL/GenBank/DDBJ databases">
        <title>Comparative genomics of Cryptococcus and Kwoniella reveals pathogenesis evolution and contrasting modes of karyotype evolution via chromosome fusion or intercentromeric recombination.</title>
        <authorList>
            <person name="Coelho M.A."/>
            <person name="David-Palma M."/>
            <person name="Shea T."/>
            <person name="Bowers K."/>
            <person name="McGinley-Smith S."/>
            <person name="Mohammad A.W."/>
            <person name="Gnirke A."/>
            <person name="Yurkov A.M."/>
            <person name="Nowrousian M."/>
            <person name="Sun S."/>
            <person name="Cuomo C.A."/>
            <person name="Heitman J."/>
        </authorList>
    </citation>
    <scope>NUCLEOTIDE SEQUENCE [LARGE SCALE GENOMIC DNA]</scope>
    <source>
        <strain evidence="9 10">CBS 6074</strain>
    </source>
</reference>
<evidence type="ECO:0000313" key="9">
    <source>
        <dbReference type="EMBL" id="WWC92814.1"/>
    </source>
</evidence>
<dbReference type="Gene3D" id="1.10.630.10">
    <property type="entry name" value="Cytochrome P450"/>
    <property type="match status" value="1"/>
</dbReference>
<evidence type="ECO:0000256" key="2">
    <source>
        <dbReference type="ARBA" id="ARBA00005179"/>
    </source>
</evidence>
<dbReference type="PANTHER" id="PTHR24305:SF166">
    <property type="entry name" value="CYTOCHROME P450 12A4, MITOCHONDRIAL-RELATED"/>
    <property type="match status" value="1"/>
</dbReference>
<dbReference type="PANTHER" id="PTHR24305">
    <property type="entry name" value="CYTOCHROME P450"/>
    <property type="match status" value="1"/>
</dbReference>
<protein>
    <recommendedName>
        <fullName evidence="11">Cytochrome P450</fullName>
    </recommendedName>
</protein>
<dbReference type="PRINTS" id="PR00463">
    <property type="entry name" value="EP450I"/>
</dbReference>
<dbReference type="RefSeq" id="XP_066079576.1">
    <property type="nucleotide sequence ID" value="XM_066223479.1"/>
</dbReference>
<feature type="binding site" description="axial binding residue" evidence="8">
    <location>
        <position position="282"/>
    </location>
    <ligand>
        <name>heme</name>
        <dbReference type="ChEBI" id="CHEBI:30413"/>
    </ligand>
    <ligandPart>
        <name>Fe</name>
        <dbReference type="ChEBI" id="CHEBI:18248"/>
    </ligandPart>
</feature>
<dbReference type="InterPro" id="IPR036396">
    <property type="entry name" value="Cyt_P450_sf"/>
</dbReference>
<keyword evidence="5" id="KW-0560">Oxidoreductase</keyword>
<evidence type="ECO:0000256" key="6">
    <source>
        <dbReference type="ARBA" id="ARBA00023004"/>
    </source>
</evidence>
<keyword evidence="6 8" id="KW-0408">Iron</keyword>
<evidence type="ECO:0000313" key="10">
    <source>
        <dbReference type="Proteomes" id="UP001355207"/>
    </source>
</evidence>
<keyword evidence="10" id="KW-1185">Reference proteome</keyword>
<comment type="cofactor">
    <cofactor evidence="1 8">
        <name>heme</name>
        <dbReference type="ChEBI" id="CHEBI:30413"/>
    </cofactor>
</comment>
<dbReference type="Pfam" id="PF00067">
    <property type="entry name" value="p450"/>
    <property type="match status" value="1"/>
</dbReference>
<dbReference type="GO" id="GO:0020037">
    <property type="term" value="F:heme binding"/>
    <property type="evidence" value="ECO:0007669"/>
    <property type="project" value="InterPro"/>
</dbReference>
<dbReference type="GeneID" id="91098441"/>
<evidence type="ECO:0000256" key="3">
    <source>
        <dbReference type="ARBA" id="ARBA00010617"/>
    </source>
</evidence>
<dbReference type="InterPro" id="IPR050121">
    <property type="entry name" value="Cytochrome_P450_monoxygenase"/>
</dbReference>
<keyword evidence="7" id="KW-0503">Monooxygenase</keyword>
<keyword evidence="4 8" id="KW-0349">Heme</keyword>
<evidence type="ECO:0000256" key="4">
    <source>
        <dbReference type="ARBA" id="ARBA00022617"/>
    </source>
</evidence>
<dbReference type="GO" id="GO:0004497">
    <property type="term" value="F:monooxygenase activity"/>
    <property type="evidence" value="ECO:0007669"/>
    <property type="project" value="UniProtKB-KW"/>
</dbReference>
<organism evidence="9 10">
    <name type="scientific">Kwoniella dendrophila CBS 6074</name>
    <dbReference type="NCBI Taxonomy" id="1295534"/>
    <lineage>
        <taxon>Eukaryota</taxon>
        <taxon>Fungi</taxon>
        <taxon>Dikarya</taxon>
        <taxon>Basidiomycota</taxon>
        <taxon>Agaricomycotina</taxon>
        <taxon>Tremellomycetes</taxon>
        <taxon>Tremellales</taxon>
        <taxon>Cryptococcaceae</taxon>
        <taxon>Kwoniella</taxon>
    </lineage>
</organism>
<dbReference type="Proteomes" id="UP001355207">
    <property type="component" value="Chromosome 11"/>
</dbReference>
<name>A0AAX4K6P9_9TREE</name>
<comment type="pathway">
    <text evidence="2">Secondary metabolite biosynthesis.</text>
</comment>